<proteinExistence type="predicted"/>
<dbReference type="EMBL" id="NAFL01000222">
    <property type="protein sequence ID" value="OSJ35175.1"/>
    <property type="molecule type" value="Genomic_DNA"/>
</dbReference>
<evidence type="ECO:0000313" key="2">
    <source>
        <dbReference type="EMBL" id="OSJ35175.1"/>
    </source>
</evidence>
<feature type="compositionally biased region" description="Basic and acidic residues" evidence="1">
    <location>
        <begin position="46"/>
        <end position="64"/>
    </location>
</feature>
<comment type="caution">
    <text evidence="2">The sequence shown here is derived from an EMBL/GenBank/DDBJ whole genome shotgun (WGS) entry which is preliminary data.</text>
</comment>
<accession>A0A1Y2JTS0</accession>
<dbReference type="AlphaFoldDB" id="A0A1Y2JTS0"/>
<gene>
    <name evidence="2" type="ORF">BSZ19_09590</name>
</gene>
<sequence>MYTTAICDELRQVERDVVEGERRLAEQEALVIELKRQDLDTAKAEAELERMREEQRRRDQDRQRLLSRLQP</sequence>
<dbReference type="Proteomes" id="UP000193335">
    <property type="component" value="Unassembled WGS sequence"/>
</dbReference>
<protein>
    <submittedName>
        <fullName evidence="2">Uncharacterized protein</fullName>
    </submittedName>
</protein>
<organism evidence="2 3">
    <name type="scientific">Bradyrhizobium japonicum</name>
    <dbReference type="NCBI Taxonomy" id="375"/>
    <lineage>
        <taxon>Bacteria</taxon>
        <taxon>Pseudomonadati</taxon>
        <taxon>Pseudomonadota</taxon>
        <taxon>Alphaproteobacteria</taxon>
        <taxon>Hyphomicrobiales</taxon>
        <taxon>Nitrobacteraceae</taxon>
        <taxon>Bradyrhizobium</taxon>
    </lineage>
</organism>
<evidence type="ECO:0000313" key="3">
    <source>
        <dbReference type="Proteomes" id="UP000193335"/>
    </source>
</evidence>
<name>A0A1Y2JTS0_BRAJP</name>
<evidence type="ECO:0000256" key="1">
    <source>
        <dbReference type="SAM" id="MobiDB-lite"/>
    </source>
</evidence>
<reference evidence="2 3" key="1">
    <citation type="submission" date="2017-03" db="EMBL/GenBank/DDBJ databases">
        <title>Whole genome sequences of fourteen strains of Bradyrhizobium canariense and one strain of Bradyrhizobium japonicum isolated from Lupinus (Papilionoideae: Genisteae) species in Algeria.</title>
        <authorList>
            <person name="Crovadore J."/>
            <person name="Chekireb D."/>
            <person name="Brachmann A."/>
            <person name="Chablais R."/>
            <person name="Cochard B."/>
            <person name="Lefort F."/>
        </authorList>
    </citation>
    <scope>NUCLEOTIDE SEQUENCE [LARGE SCALE GENOMIC DNA]</scope>
    <source>
        <strain evidence="2 3">UBMA197</strain>
    </source>
</reference>
<feature type="region of interest" description="Disordered" evidence="1">
    <location>
        <begin position="46"/>
        <end position="71"/>
    </location>
</feature>